<dbReference type="PROSITE" id="PS00633">
    <property type="entry name" value="BROMODOMAIN_1"/>
    <property type="match status" value="1"/>
</dbReference>
<feature type="compositionally biased region" description="Basic and acidic residues" evidence="13">
    <location>
        <begin position="956"/>
        <end position="970"/>
    </location>
</feature>
<evidence type="ECO:0000256" key="12">
    <source>
        <dbReference type="PROSITE-ProRule" id="PRU00035"/>
    </source>
</evidence>
<keyword evidence="6" id="KW-0805">Transcription regulation</keyword>
<dbReference type="Proteomes" id="UP001044222">
    <property type="component" value="Chromosome 14"/>
</dbReference>
<dbReference type="PRINTS" id="PR00503">
    <property type="entry name" value="BROMODOMAIN"/>
</dbReference>
<keyword evidence="9" id="KW-0238">DNA-binding</keyword>
<evidence type="ECO:0000259" key="14">
    <source>
        <dbReference type="PROSITE" id="PS50014"/>
    </source>
</evidence>
<dbReference type="Gene3D" id="1.20.920.10">
    <property type="entry name" value="Bromodomain-like"/>
    <property type="match status" value="1"/>
</dbReference>
<evidence type="ECO:0000256" key="1">
    <source>
        <dbReference type="ARBA" id="ARBA00004123"/>
    </source>
</evidence>
<dbReference type="GO" id="GO:0008270">
    <property type="term" value="F:zinc ion binding"/>
    <property type="evidence" value="ECO:0007669"/>
    <property type="project" value="UniProtKB-KW"/>
</dbReference>
<dbReference type="SMART" id="SM00391">
    <property type="entry name" value="MBD"/>
    <property type="match status" value="1"/>
</dbReference>
<dbReference type="InterPro" id="IPR037374">
    <property type="entry name" value="BAZ2A/B_Bromo"/>
</dbReference>
<feature type="compositionally biased region" description="Basic residues" evidence="13">
    <location>
        <begin position="726"/>
        <end position="736"/>
    </location>
</feature>
<dbReference type="InterPro" id="IPR018359">
    <property type="entry name" value="Bromodomain_CS"/>
</dbReference>
<name>A0A9D3RMT8_ANGAN</name>
<feature type="compositionally biased region" description="Low complexity" evidence="13">
    <location>
        <begin position="219"/>
        <end position="315"/>
    </location>
</feature>
<dbReference type="InterPro" id="IPR036427">
    <property type="entry name" value="Bromodomain-like_sf"/>
</dbReference>
<feature type="region of interest" description="Disordered" evidence="13">
    <location>
        <begin position="1659"/>
        <end position="1728"/>
    </location>
</feature>
<dbReference type="PROSITE" id="PS50827">
    <property type="entry name" value="DDT"/>
    <property type="match status" value="1"/>
</dbReference>
<keyword evidence="18" id="KW-1185">Reference proteome</keyword>
<evidence type="ECO:0000256" key="2">
    <source>
        <dbReference type="ARBA" id="ARBA00007444"/>
    </source>
</evidence>
<dbReference type="CDD" id="cd05503">
    <property type="entry name" value="Bromo_BAZ2A_B_like"/>
    <property type="match status" value="1"/>
</dbReference>
<dbReference type="Pfam" id="PF00439">
    <property type="entry name" value="Bromodomain"/>
    <property type="match status" value="1"/>
</dbReference>
<evidence type="ECO:0000256" key="8">
    <source>
        <dbReference type="ARBA" id="ARBA00023117"/>
    </source>
</evidence>
<evidence type="ECO:0000256" key="13">
    <source>
        <dbReference type="SAM" id="MobiDB-lite"/>
    </source>
</evidence>
<dbReference type="InterPro" id="IPR001739">
    <property type="entry name" value="Methyl_CpG_DNA-bd"/>
</dbReference>
<feature type="domain" description="Bromo" evidence="14">
    <location>
        <begin position="1747"/>
        <end position="1817"/>
    </location>
</feature>
<dbReference type="InterPro" id="IPR016177">
    <property type="entry name" value="DNA-bd_dom_sf"/>
</dbReference>
<keyword evidence="11" id="KW-0539">Nucleus</keyword>
<feature type="compositionally biased region" description="Low complexity" evidence="13">
    <location>
        <begin position="687"/>
        <end position="705"/>
    </location>
</feature>
<keyword evidence="8 12" id="KW-0103">Bromodomain</keyword>
<feature type="domain" description="DDT" evidence="15">
    <location>
        <begin position="1045"/>
        <end position="1110"/>
    </location>
</feature>
<dbReference type="Pfam" id="PF15613">
    <property type="entry name" value="WSD"/>
    <property type="match status" value="1"/>
</dbReference>
<dbReference type="InterPro" id="IPR018501">
    <property type="entry name" value="DDT_dom"/>
</dbReference>
<feature type="region of interest" description="Disordered" evidence="13">
    <location>
        <begin position="636"/>
        <end position="741"/>
    </location>
</feature>
<feature type="region of interest" description="Disordered" evidence="13">
    <location>
        <begin position="921"/>
        <end position="970"/>
    </location>
</feature>
<comment type="caution">
    <text evidence="17">The sequence shown here is derived from an EMBL/GenBank/DDBJ whole genome shotgun (WGS) entry which is preliminary data.</text>
</comment>
<keyword evidence="3" id="KW-0479">Metal-binding</keyword>
<evidence type="ECO:0000259" key="16">
    <source>
        <dbReference type="PROSITE" id="PS50982"/>
    </source>
</evidence>
<feature type="compositionally biased region" description="Acidic residues" evidence="13">
    <location>
        <begin position="672"/>
        <end position="686"/>
    </location>
</feature>
<comment type="similarity">
    <text evidence="2">Belongs to the WAL family.</text>
</comment>
<dbReference type="PROSITE" id="PS50014">
    <property type="entry name" value="BROMODOMAIN_2"/>
    <property type="match status" value="1"/>
</dbReference>
<dbReference type="InterPro" id="IPR028941">
    <property type="entry name" value="WHIM2_dom"/>
</dbReference>
<evidence type="ECO:0000256" key="5">
    <source>
        <dbReference type="ARBA" id="ARBA00022833"/>
    </source>
</evidence>
<feature type="compositionally biased region" description="Acidic residues" evidence="13">
    <location>
        <begin position="605"/>
        <end position="614"/>
    </location>
</feature>
<feature type="compositionally biased region" description="Polar residues" evidence="13">
    <location>
        <begin position="350"/>
        <end position="402"/>
    </location>
</feature>
<feature type="region of interest" description="Disordered" evidence="13">
    <location>
        <begin position="332"/>
        <end position="511"/>
    </location>
</feature>
<feature type="compositionally biased region" description="Basic and acidic residues" evidence="13">
    <location>
        <begin position="584"/>
        <end position="604"/>
    </location>
</feature>
<feature type="compositionally biased region" description="Polar residues" evidence="13">
    <location>
        <begin position="481"/>
        <end position="495"/>
    </location>
</feature>
<evidence type="ECO:0000313" key="18">
    <source>
        <dbReference type="Proteomes" id="UP001044222"/>
    </source>
</evidence>
<evidence type="ECO:0000256" key="10">
    <source>
        <dbReference type="ARBA" id="ARBA00023163"/>
    </source>
</evidence>
<feature type="region of interest" description="Disordered" evidence="13">
    <location>
        <begin position="536"/>
        <end position="560"/>
    </location>
</feature>
<keyword evidence="10" id="KW-0804">Transcription</keyword>
<evidence type="ECO:0008006" key="19">
    <source>
        <dbReference type="Google" id="ProtNLM"/>
    </source>
</evidence>
<dbReference type="PANTHER" id="PTHR45915:SF5">
    <property type="entry name" value="BROMODOMAIN ADJACENT TO ZINC FINGER DOMAIN PROTEIN 2A"/>
    <property type="match status" value="1"/>
</dbReference>
<feature type="compositionally biased region" description="Basic residues" evidence="13">
    <location>
        <begin position="1665"/>
        <end position="1676"/>
    </location>
</feature>
<dbReference type="PANTHER" id="PTHR45915">
    <property type="entry name" value="TRANSCRIPTION INTERMEDIARY FACTOR"/>
    <property type="match status" value="1"/>
</dbReference>
<dbReference type="SMART" id="SM00297">
    <property type="entry name" value="BROMO"/>
    <property type="match status" value="1"/>
</dbReference>
<dbReference type="SUPFAM" id="SSF47370">
    <property type="entry name" value="Bromodomain"/>
    <property type="match status" value="1"/>
</dbReference>
<dbReference type="FunFam" id="3.30.890.10:FF:000002">
    <property type="entry name" value="Bromodomain adjacent to zinc finger domain protein 2B"/>
    <property type="match status" value="1"/>
</dbReference>
<accession>A0A9D3RMT8</accession>
<evidence type="ECO:0000256" key="4">
    <source>
        <dbReference type="ARBA" id="ARBA00022771"/>
    </source>
</evidence>
<feature type="region of interest" description="Disordered" evidence="13">
    <location>
        <begin position="35"/>
        <end position="76"/>
    </location>
</feature>
<evidence type="ECO:0000256" key="6">
    <source>
        <dbReference type="ARBA" id="ARBA00023015"/>
    </source>
</evidence>
<dbReference type="SMART" id="SM00571">
    <property type="entry name" value="DDT"/>
    <property type="match status" value="1"/>
</dbReference>
<dbReference type="EMBL" id="JAFIRN010000014">
    <property type="protein sequence ID" value="KAG5836040.1"/>
    <property type="molecule type" value="Genomic_DNA"/>
</dbReference>
<evidence type="ECO:0000259" key="15">
    <source>
        <dbReference type="PROSITE" id="PS50827"/>
    </source>
</evidence>
<feature type="compositionally biased region" description="Low complexity" evidence="13">
    <location>
        <begin position="53"/>
        <end position="66"/>
    </location>
</feature>
<keyword evidence="4" id="KW-0863">Zinc-finger</keyword>
<feature type="region of interest" description="Disordered" evidence="13">
    <location>
        <begin position="127"/>
        <end position="155"/>
    </location>
</feature>
<feature type="region of interest" description="Disordered" evidence="13">
    <location>
        <begin position="1342"/>
        <end position="1426"/>
    </location>
</feature>
<dbReference type="CDD" id="cd01397">
    <property type="entry name" value="HAT_MBD"/>
    <property type="match status" value="1"/>
</dbReference>
<evidence type="ECO:0000256" key="3">
    <source>
        <dbReference type="ARBA" id="ARBA00022723"/>
    </source>
</evidence>
<evidence type="ECO:0000256" key="11">
    <source>
        <dbReference type="ARBA" id="ARBA00023242"/>
    </source>
</evidence>
<keyword evidence="5" id="KW-0862">Zinc</keyword>
<feature type="compositionally biased region" description="Basic and acidic residues" evidence="13">
    <location>
        <begin position="662"/>
        <end position="671"/>
    </location>
</feature>
<dbReference type="Pfam" id="PF02791">
    <property type="entry name" value="DDT"/>
    <property type="match status" value="1"/>
</dbReference>
<gene>
    <name evidence="17" type="ORF">ANANG_G00250390</name>
</gene>
<keyword evidence="7" id="KW-0175">Coiled coil</keyword>
<sequence length="1840" mass="205225">MELPKDARQKESQSRRFNILLSLDIEDYKMEANNHFNFGSHPAVPTNSGSKPSSGDSHYSNGSSISLPQPGKNMKSEVNVNGITTVKGPSQPHPLPSTPYTVIGHRRHHSELEYDYLWGQQQYSPPMGIDPGATLQQQEHRKSEPNGGLAASCPPNVTVGKGGYWNQGIPGQQHGTSPNLLEYSSHRAFQSHPQLSEAPQKGHDNLQSQQHHLKHKHPPSQQLASQQNQQQPSQQNQQQPFQHHQQQPSQQHQQQTSQQHQQQVSQQQHQHQPSLQQQHQTSQWQHQHQPSQQQHHQSSPQQQHQHQPSKQHQQQHPYGMMFSGISCFHQLAPHHSHPPAQVMPPFSESCAPQSSGPRQHNLGQRGSASHLSVQSSPAALENSTPQDNSDAATLAFNHSNGHMNEGGNEADSRSGDSEQFSVTQRLPKNEGLPIPQPTSLCHSQVRHTFVDNGGGPTSQWQLSRDPPCAFPSPAEMGSRRNAPNQQGSAAESDSSLAMVGPSLTPGGQQEVSNMNMGREVEASTPLFHSGVAGLAETQNGPMVSSGNKTPEHPPCIPQNSRYPDHSLGSLFKNQETANGIFTAKDSDESASHLEETLSEDSKLEELEEEEEDVQDTPGLVESAAVGVWMEERQKVPCDSPASSAGACAEEDRAFQAPNSHDSLCEKERKDDTEDGSESLDPSEDETSAPSLSAAPPTSSPASSPSNCQDPFCSHPYPLPSPLPARPKAKRAKKAPKIPKMEEKIEDHYSEEEEVSISNGPRRRIATEEQVHFPLQHGWRREVRVRRCMNRLKGETWYYSPCGRRMKQFPEVIKYLKRQRGGAVSREHFSFSPRMPVGDFYEERETAEGTQWLPLADEEVPSIIMAITGRRGRPPNPDRERMMDLLRKVDARLLQKLEAREILSEEEKEKLKKIRRKMNSKLVKATSTDQEWEEHGATSPRPLERREGAAAEAGEDTPTREKRAGSGRSDAKMLARARAEKEAQAHAAEVARRQAERRAQVQRHLEERRRQQFFLEELKKPTEDMCLADHQPLPELPCVPGLVLSGRAFAHCLQVVEFLHSYGKVLALQLSHDVPSLATLQEGLLGLEGSEGELLDLLVQLVQAALHDPGLPSSYQSVKILGERLGDVELNPSSVSEGLRIFLESRGFEPAACASLCTRPFQAHSPDAKAAMLAFLVGELNDSGIVTKELDSTLEKMATYRKNKWIIEGKLRKLKAALAQEPCLEGQSRTSRTEETLEESLERSSHCTDKEEAQLGQGQSTSCGSVPDLERQIDKLTKRQVFFRKKLLQASHSLRAGFLGEDRYRRRYWALPRVGAILVEGSEEILGCQGDVFVSDEAVPDLAPVKKEPKPEPQLTPAPPRLQSLPRRGGPSAWHRIPHVPPQWAGPAAKNQTRVQPGVLHPPPKTGQEEGAVPSAPTAPPGAVAAPSSLLRQVEQQYLSQLDARPIPTGMARGWWWVRGPEELAALLKALHPRGIREKALHKHLSKHSEYLAELCARAPCDPMFQEETATGRVSQALAQAWDGERRTMEADLGVLQWVEDLEKRVLAAQLHAKDWALPEPDSTREDLRYHEHELDLQDDWVLKPRREREPLWSLGEVVRLAPLEPPAGEAVPEDLESVESEITLRLRAWRQALDRCSSSAQLSLCLMQLEHAIAWETANGEQRHPAKQKSRARKRYPGGMSRAARTRRTPPGGEAGGGGPRRDDAGFSSSPYSRFSGDSCSPAKRRRVTTRNQPDLTYCEIILMEMEAHGDAWPFLEPVNPRLVPGYRRVIKNPMDFLTMRERLLQGEYRSCEEFAADARLVFDNCELFNEDTSEVGVAGHSMRRFFESRWAEFYQDKGQ</sequence>
<feature type="region of interest" description="Disordered" evidence="13">
    <location>
        <begin position="189"/>
        <end position="315"/>
    </location>
</feature>
<dbReference type="Pfam" id="PF01429">
    <property type="entry name" value="MBD"/>
    <property type="match status" value="1"/>
</dbReference>
<evidence type="ECO:0000313" key="17">
    <source>
        <dbReference type="EMBL" id="KAG5836040.1"/>
    </source>
</evidence>
<proteinExistence type="inferred from homology"/>
<dbReference type="PROSITE" id="PS50982">
    <property type="entry name" value="MBD"/>
    <property type="match status" value="1"/>
</dbReference>
<feature type="region of interest" description="Disordered" evidence="13">
    <location>
        <begin position="584"/>
        <end position="619"/>
    </location>
</feature>
<feature type="compositionally biased region" description="Polar residues" evidence="13">
    <location>
        <begin position="1707"/>
        <end position="1719"/>
    </location>
</feature>
<protein>
    <recommendedName>
        <fullName evidence="19">Bromodomain adjacent to zinc finger domain protein 2A</fullName>
    </recommendedName>
</protein>
<dbReference type="SUPFAM" id="SSF54171">
    <property type="entry name" value="DNA-binding domain"/>
    <property type="match status" value="1"/>
</dbReference>
<dbReference type="GO" id="GO:0003677">
    <property type="term" value="F:DNA binding"/>
    <property type="evidence" value="ECO:0007669"/>
    <property type="project" value="UniProtKB-KW"/>
</dbReference>
<dbReference type="GO" id="GO:0005634">
    <property type="term" value="C:nucleus"/>
    <property type="evidence" value="ECO:0007669"/>
    <property type="project" value="UniProtKB-SubCell"/>
</dbReference>
<comment type="subcellular location">
    <subcellularLocation>
        <location evidence="1">Nucleus</location>
    </subcellularLocation>
</comment>
<organism evidence="17 18">
    <name type="scientific">Anguilla anguilla</name>
    <name type="common">European freshwater eel</name>
    <name type="synonym">Muraena anguilla</name>
    <dbReference type="NCBI Taxonomy" id="7936"/>
    <lineage>
        <taxon>Eukaryota</taxon>
        <taxon>Metazoa</taxon>
        <taxon>Chordata</taxon>
        <taxon>Craniata</taxon>
        <taxon>Vertebrata</taxon>
        <taxon>Euteleostomi</taxon>
        <taxon>Actinopterygii</taxon>
        <taxon>Neopterygii</taxon>
        <taxon>Teleostei</taxon>
        <taxon>Anguilliformes</taxon>
        <taxon>Anguillidae</taxon>
        <taxon>Anguilla</taxon>
    </lineage>
</organism>
<dbReference type="GO" id="GO:0033553">
    <property type="term" value="C:rDNA heterochromatin"/>
    <property type="evidence" value="ECO:0007669"/>
    <property type="project" value="TreeGrafter"/>
</dbReference>
<dbReference type="Gene3D" id="3.30.890.10">
    <property type="entry name" value="Methyl-cpg-binding Protein 2, Chain A"/>
    <property type="match status" value="1"/>
</dbReference>
<feature type="compositionally biased region" description="Polar residues" evidence="13">
    <location>
        <begin position="417"/>
        <end position="426"/>
    </location>
</feature>
<reference evidence="17" key="1">
    <citation type="submission" date="2021-01" db="EMBL/GenBank/DDBJ databases">
        <title>A chromosome-scale assembly of European eel, Anguilla anguilla.</title>
        <authorList>
            <person name="Henkel C."/>
            <person name="Jong-Raadsen S.A."/>
            <person name="Dufour S."/>
            <person name="Weltzien F.-A."/>
            <person name="Palstra A.P."/>
            <person name="Pelster B."/>
            <person name="Spaink H.P."/>
            <person name="Van Den Thillart G.E."/>
            <person name="Jansen H."/>
            <person name="Zahm M."/>
            <person name="Klopp C."/>
            <person name="Cedric C."/>
            <person name="Louis A."/>
            <person name="Berthelot C."/>
            <person name="Parey E."/>
            <person name="Roest Crollius H."/>
            <person name="Montfort J."/>
            <person name="Robinson-Rechavi M."/>
            <person name="Bucao C."/>
            <person name="Bouchez O."/>
            <person name="Gislard M."/>
            <person name="Lluch J."/>
            <person name="Milhes M."/>
            <person name="Lampietro C."/>
            <person name="Lopez Roques C."/>
            <person name="Donnadieu C."/>
            <person name="Braasch I."/>
            <person name="Desvignes T."/>
            <person name="Postlethwait J."/>
            <person name="Bobe J."/>
            <person name="Guiguen Y."/>
            <person name="Dirks R."/>
        </authorList>
    </citation>
    <scope>NUCLEOTIDE SEQUENCE</scope>
    <source>
        <strain evidence="17">Tag_6206</strain>
        <tissue evidence="17">Liver</tissue>
    </source>
</reference>
<feature type="compositionally biased region" description="Polar residues" evidence="13">
    <location>
        <begin position="536"/>
        <end position="548"/>
    </location>
</feature>
<evidence type="ECO:0000256" key="9">
    <source>
        <dbReference type="ARBA" id="ARBA00023125"/>
    </source>
</evidence>
<dbReference type="InterPro" id="IPR001487">
    <property type="entry name" value="Bromodomain"/>
</dbReference>
<feature type="region of interest" description="Disordered" evidence="13">
    <location>
        <begin position="1224"/>
        <end position="1265"/>
    </location>
</feature>
<evidence type="ECO:0000256" key="7">
    <source>
        <dbReference type="ARBA" id="ARBA00023054"/>
    </source>
</evidence>
<feature type="compositionally biased region" description="Basic and acidic residues" evidence="13">
    <location>
        <begin position="1230"/>
        <end position="1252"/>
    </location>
</feature>
<feature type="domain" description="MBD" evidence="16">
    <location>
        <begin position="764"/>
        <end position="835"/>
    </location>
</feature>
<feature type="compositionally biased region" description="Low complexity" evidence="13">
    <location>
        <begin position="1410"/>
        <end position="1426"/>
    </location>
</feature>